<keyword evidence="1" id="KW-0812">Transmembrane</keyword>
<evidence type="ECO:0000313" key="3">
    <source>
        <dbReference type="RefSeq" id="XP_026191706.1"/>
    </source>
</evidence>
<feature type="transmembrane region" description="Helical" evidence="1">
    <location>
        <begin position="81"/>
        <end position="100"/>
    </location>
</feature>
<accession>A0A6P6RV32</accession>
<keyword evidence="2" id="KW-1185">Reference proteome</keyword>
<keyword evidence="1" id="KW-1133">Transmembrane helix</keyword>
<dbReference type="AlphaFoldDB" id="A0A6P6RV32"/>
<dbReference type="Proteomes" id="UP000515125">
    <property type="component" value="Unplaced"/>
</dbReference>
<dbReference type="GeneID" id="113146976"/>
<dbReference type="OrthoDB" id="361897at2759"/>
<reference evidence="3" key="1">
    <citation type="submission" date="2025-08" db="UniProtKB">
        <authorList>
            <consortium name="RefSeq"/>
        </authorList>
    </citation>
    <scope>IDENTIFICATION</scope>
</reference>
<protein>
    <submittedName>
        <fullName evidence="3">Uncharacterized protein LOC113146976</fullName>
    </submittedName>
</protein>
<organism evidence="2 3">
    <name type="scientific">Cyclospora cayetanensis</name>
    <dbReference type="NCBI Taxonomy" id="88456"/>
    <lineage>
        <taxon>Eukaryota</taxon>
        <taxon>Sar</taxon>
        <taxon>Alveolata</taxon>
        <taxon>Apicomplexa</taxon>
        <taxon>Conoidasida</taxon>
        <taxon>Coccidia</taxon>
        <taxon>Eucoccidiorida</taxon>
        <taxon>Eimeriorina</taxon>
        <taxon>Eimeriidae</taxon>
        <taxon>Cyclospora</taxon>
    </lineage>
</organism>
<dbReference type="RefSeq" id="XP_026191706.1">
    <property type="nucleotide sequence ID" value="XM_026335921.1"/>
</dbReference>
<sequence length="114" mass="13647">MHPVGGGALYWGLRNFIQTARHRCVRYGRLMDMNWDFARASMNGTPKFSYDPSVNEWRHSVDNEHWTGAGGMIWSDISMNFIWWSFWAFWVYFTIARWHVNGKMDTFSKWKNTE</sequence>
<keyword evidence="1" id="KW-0472">Membrane</keyword>
<evidence type="ECO:0000256" key="1">
    <source>
        <dbReference type="SAM" id="Phobius"/>
    </source>
</evidence>
<proteinExistence type="predicted"/>
<evidence type="ECO:0000313" key="2">
    <source>
        <dbReference type="Proteomes" id="UP000515125"/>
    </source>
</evidence>
<gene>
    <name evidence="3" type="primary">LOC113146976</name>
</gene>
<name>A0A6P6RV32_9EIME</name>